<dbReference type="OrthoDB" id="527505at2759"/>
<accession>A8IJ16</accession>
<dbReference type="HOGENOM" id="CLU_572882_0_0_1"/>
<feature type="compositionally biased region" description="Low complexity" evidence="1">
    <location>
        <begin position="47"/>
        <end position="59"/>
    </location>
</feature>
<dbReference type="PaxDb" id="3055-EDP05220"/>
<dbReference type="KEGG" id="cre:CHLRE_12g500100v5"/>
<proteinExistence type="predicted"/>
<feature type="compositionally biased region" description="Pro residues" evidence="1">
    <location>
        <begin position="246"/>
        <end position="255"/>
    </location>
</feature>
<dbReference type="Proteomes" id="UP000006906">
    <property type="component" value="Chromosome 12"/>
</dbReference>
<evidence type="ECO:0000313" key="2">
    <source>
        <dbReference type="EMBL" id="PNW75015.1"/>
    </source>
</evidence>
<evidence type="ECO:0000256" key="1">
    <source>
        <dbReference type="SAM" id="MobiDB-lite"/>
    </source>
</evidence>
<protein>
    <submittedName>
        <fullName evidence="2">Uncharacterized protein</fullName>
    </submittedName>
</protein>
<dbReference type="EMBL" id="CM008973">
    <property type="protein sequence ID" value="PNW75015.1"/>
    <property type="molecule type" value="Genomic_DNA"/>
</dbReference>
<name>A8IJ16_CHLRE</name>
<dbReference type="InterPro" id="IPR001810">
    <property type="entry name" value="F-box_dom"/>
</dbReference>
<sequence length="477" mass="48709">MALAQLLDALFIPGAPRGPHPTGNRHGAAGGPLLRPKPSSGGCFYLPSATTTSPTPSSPLESHEADPSGSGSARTGAGPGTPGCASPSPASPASAGGAAPTAGPQPPRELPRDALEAVLRRCDADTLVGAVPAVCRAWREAAAAVEVWKERLAAGLQAELEPLSALGPPLSPGRLHLILQGRNLLRNPVFRKDANSQLPLGRTAATARSKWQRSAWVTTAAMGDGVSWELPPAGIRAYGTAAHPQGAPPLPPPYPGSGHGSGAAAGGGGGGGGSGRLVAAARVMGLFGNGSGGFGPVGWGGGGEDGGGYQQGCLATGNDWCEVVQVVDLQWELQRRGLSAAQAAHLLDAGLGLRLAVHVGSRWDCVGQYSVGLVLDEGSAGNANGYGGDGSVAEGDDVLPSLQSFVMRPTRHHFWLGRAVCTSDSWQRFEYVVPACPRGFRRAVVMLRGRRAPNSLIVSPMPRFCGAKFAAAELVFC</sequence>
<dbReference type="OMA" id="NDWCEVV"/>
<dbReference type="Gene3D" id="2.60.120.260">
    <property type="entry name" value="Galactose-binding domain-like"/>
    <property type="match status" value="1"/>
</dbReference>
<dbReference type="InParanoid" id="A8IJ16"/>
<gene>
    <name evidence="2" type="ORF">CHLRE_12g500100v5</name>
</gene>
<dbReference type="PROSITE" id="PS50181">
    <property type="entry name" value="FBOX"/>
    <property type="match status" value="1"/>
</dbReference>
<feature type="compositionally biased region" description="Gly residues" evidence="1">
    <location>
        <begin position="257"/>
        <end position="271"/>
    </location>
</feature>
<feature type="compositionally biased region" description="Low complexity" evidence="1">
    <location>
        <begin position="67"/>
        <end position="102"/>
    </location>
</feature>
<dbReference type="GeneID" id="5716374"/>
<dbReference type="Gramene" id="PNW75015">
    <property type="protein sequence ID" value="PNW75015"/>
    <property type="gene ID" value="CHLRE_12g500100v5"/>
</dbReference>
<keyword evidence="3" id="KW-1185">Reference proteome</keyword>
<dbReference type="eggNOG" id="ENOG502R77E">
    <property type="taxonomic scope" value="Eukaryota"/>
</dbReference>
<dbReference type="InterPro" id="IPR036047">
    <property type="entry name" value="F-box-like_dom_sf"/>
</dbReference>
<dbReference type="AlphaFoldDB" id="A8IJ16"/>
<feature type="region of interest" description="Disordered" evidence="1">
    <location>
        <begin position="240"/>
        <end position="271"/>
    </location>
</feature>
<dbReference type="RefSeq" id="XP_001690774.1">
    <property type="nucleotide sequence ID" value="XM_001690722.3"/>
</dbReference>
<dbReference type="Gene3D" id="1.20.1280.50">
    <property type="match status" value="1"/>
</dbReference>
<reference evidence="2 3" key="1">
    <citation type="journal article" date="2007" name="Science">
        <title>The Chlamydomonas genome reveals the evolution of key animal and plant functions.</title>
        <authorList>
            <person name="Merchant S.S."/>
            <person name="Prochnik S.E."/>
            <person name="Vallon O."/>
            <person name="Harris E.H."/>
            <person name="Karpowicz S.J."/>
            <person name="Witman G.B."/>
            <person name="Terry A."/>
            <person name="Salamov A."/>
            <person name="Fritz-Laylin L.K."/>
            <person name="Marechal-Drouard L."/>
            <person name="Marshall W.F."/>
            <person name="Qu L.H."/>
            <person name="Nelson D.R."/>
            <person name="Sanderfoot A.A."/>
            <person name="Spalding M.H."/>
            <person name="Kapitonov V.V."/>
            <person name="Ren Q."/>
            <person name="Ferris P."/>
            <person name="Lindquist E."/>
            <person name="Shapiro H."/>
            <person name="Lucas S.M."/>
            <person name="Grimwood J."/>
            <person name="Schmutz J."/>
            <person name="Cardol P."/>
            <person name="Cerutti H."/>
            <person name="Chanfreau G."/>
            <person name="Chen C.L."/>
            <person name="Cognat V."/>
            <person name="Croft M.T."/>
            <person name="Dent R."/>
            <person name="Dutcher S."/>
            <person name="Fernandez E."/>
            <person name="Fukuzawa H."/>
            <person name="Gonzalez-Ballester D."/>
            <person name="Gonzalez-Halphen D."/>
            <person name="Hallmann A."/>
            <person name="Hanikenne M."/>
            <person name="Hippler M."/>
            <person name="Inwood W."/>
            <person name="Jabbari K."/>
            <person name="Kalanon M."/>
            <person name="Kuras R."/>
            <person name="Lefebvre P.A."/>
            <person name="Lemaire S.D."/>
            <person name="Lobanov A.V."/>
            <person name="Lohr M."/>
            <person name="Manuell A."/>
            <person name="Meier I."/>
            <person name="Mets L."/>
            <person name="Mittag M."/>
            <person name="Mittelmeier T."/>
            <person name="Moroney J.V."/>
            <person name="Moseley J."/>
            <person name="Napoli C."/>
            <person name="Nedelcu A.M."/>
            <person name="Niyogi K."/>
            <person name="Novoselov S.V."/>
            <person name="Paulsen I.T."/>
            <person name="Pazour G."/>
            <person name="Purton S."/>
            <person name="Ral J.P."/>
            <person name="Riano-Pachon D.M."/>
            <person name="Riekhof W."/>
            <person name="Rymarquis L."/>
            <person name="Schroda M."/>
            <person name="Stern D."/>
            <person name="Umen J."/>
            <person name="Willows R."/>
            <person name="Wilson N."/>
            <person name="Zimmer S.L."/>
            <person name="Allmer J."/>
            <person name="Balk J."/>
            <person name="Bisova K."/>
            <person name="Chen C.J."/>
            <person name="Elias M."/>
            <person name="Gendler K."/>
            <person name="Hauser C."/>
            <person name="Lamb M.R."/>
            <person name="Ledford H."/>
            <person name="Long J.C."/>
            <person name="Minagawa J."/>
            <person name="Page M.D."/>
            <person name="Pan J."/>
            <person name="Pootakham W."/>
            <person name="Roje S."/>
            <person name="Rose A."/>
            <person name="Stahlberg E."/>
            <person name="Terauchi A.M."/>
            <person name="Yang P."/>
            <person name="Ball S."/>
            <person name="Bowler C."/>
            <person name="Dieckmann C.L."/>
            <person name="Gladyshev V.N."/>
            <person name="Green P."/>
            <person name="Jorgensen R."/>
            <person name="Mayfield S."/>
            <person name="Mueller-Roeber B."/>
            <person name="Rajamani S."/>
            <person name="Sayre R.T."/>
            <person name="Brokstein P."/>
            <person name="Dubchak I."/>
            <person name="Goodstein D."/>
            <person name="Hornick L."/>
            <person name="Huang Y.W."/>
            <person name="Jhaveri J."/>
            <person name="Luo Y."/>
            <person name="Martinez D."/>
            <person name="Ngau W.C."/>
            <person name="Otillar B."/>
            <person name="Poliakov A."/>
            <person name="Porter A."/>
            <person name="Szajkowski L."/>
            <person name="Werner G."/>
            <person name="Zhou K."/>
            <person name="Grigoriev I.V."/>
            <person name="Rokhsar D.S."/>
            <person name="Grossman A.R."/>
        </authorList>
    </citation>
    <scope>NUCLEOTIDE SEQUENCE [LARGE SCALE GENOMIC DNA]</scope>
    <source>
        <strain evidence="3">CC-503</strain>
    </source>
</reference>
<organism evidence="2 3">
    <name type="scientific">Chlamydomonas reinhardtii</name>
    <name type="common">Chlamydomonas smithii</name>
    <dbReference type="NCBI Taxonomy" id="3055"/>
    <lineage>
        <taxon>Eukaryota</taxon>
        <taxon>Viridiplantae</taxon>
        <taxon>Chlorophyta</taxon>
        <taxon>core chlorophytes</taxon>
        <taxon>Chlorophyceae</taxon>
        <taxon>CS clade</taxon>
        <taxon>Chlamydomonadales</taxon>
        <taxon>Chlamydomonadaceae</taxon>
        <taxon>Chlamydomonas</taxon>
    </lineage>
</organism>
<dbReference type="SUPFAM" id="SSF81383">
    <property type="entry name" value="F-box domain"/>
    <property type="match status" value="1"/>
</dbReference>
<feature type="region of interest" description="Disordered" evidence="1">
    <location>
        <begin position="14"/>
        <end position="110"/>
    </location>
</feature>
<evidence type="ECO:0000313" key="3">
    <source>
        <dbReference type="Proteomes" id="UP000006906"/>
    </source>
</evidence>